<protein>
    <submittedName>
        <fullName evidence="2">FdtA/QdtA family cupin domain-containing protein</fullName>
    </submittedName>
</protein>
<dbReference type="SUPFAM" id="SSF51182">
    <property type="entry name" value="RmlC-like cupins"/>
    <property type="match status" value="1"/>
</dbReference>
<dbReference type="InterPro" id="IPR014710">
    <property type="entry name" value="RmlC-like_jellyroll"/>
</dbReference>
<name>A0ABP9AH80_9SPHI</name>
<dbReference type="InterPro" id="IPR011051">
    <property type="entry name" value="RmlC_Cupin_sf"/>
</dbReference>
<reference evidence="3" key="1">
    <citation type="journal article" date="2019" name="Int. J. Syst. Evol. Microbiol.">
        <title>The Global Catalogue of Microorganisms (GCM) 10K type strain sequencing project: providing services to taxonomists for standard genome sequencing and annotation.</title>
        <authorList>
            <consortium name="The Broad Institute Genomics Platform"/>
            <consortium name="The Broad Institute Genome Sequencing Center for Infectious Disease"/>
            <person name="Wu L."/>
            <person name="Ma J."/>
        </authorList>
    </citation>
    <scope>NUCLEOTIDE SEQUENCE [LARGE SCALE GENOMIC DNA]</scope>
    <source>
        <strain evidence="3">JCM 18200</strain>
    </source>
</reference>
<proteinExistence type="predicted"/>
<comment type="caution">
    <text evidence="2">The sequence shown here is derived from an EMBL/GenBank/DDBJ whole genome shotgun (WGS) entry which is preliminary data.</text>
</comment>
<dbReference type="Pfam" id="PF05523">
    <property type="entry name" value="FdtA"/>
    <property type="match status" value="1"/>
</dbReference>
<evidence type="ECO:0000259" key="1">
    <source>
        <dbReference type="Pfam" id="PF05523"/>
    </source>
</evidence>
<evidence type="ECO:0000313" key="3">
    <source>
        <dbReference type="Proteomes" id="UP001501411"/>
    </source>
</evidence>
<dbReference type="CDD" id="cd20292">
    <property type="entry name" value="cupin_QdtA-like"/>
    <property type="match status" value="1"/>
</dbReference>
<dbReference type="Gene3D" id="2.60.120.10">
    <property type="entry name" value="Jelly Rolls"/>
    <property type="match status" value="1"/>
</dbReference>
<gene>
    <name evidence="2" type="ORF">GCM10023231_06230</name>
</gene>
<dbReference type="EMBL" id="BAABIQ010000003">
    <property type="protein sequence ID" value="GAA4781457.1"/>
    <property type="molecule type" value="Genomic_DNA"/>
</dbReference>
<evidence type="ECO:0000313" key="2">
    <source>
        <dbReference type="EMBL" id="GAA4781457.1"/>
    </source>
</evidence>
<dbReference type="InterPro" id="IPR008894">
    <property type="entry name" value="QdtA_cupin_dom"/>
</dbReference>
<sequence>MTVAEAKIIQLPKIEDERGNLSFLEEGNQLPFVVKRVYWIYDVPGGEYRGAHAYQKNQELIVALSGSFDVVLDDGANQQVFSLNRSYYGLYVPSGLWRYMDNFSTNALAFIASSTVFNQNDYIRDYDAFLAYKRRKV</sequence>
<keyword evidence="3" id="KW-1185">Reference proteome</keyword>
<dbReference type="RefSeq" id="WP_345230238.1">
    <property type="nucleotide sequence ID" value="NZ_BAABIQ010000003.1"/>
</dbReference>
<dbReference type="Proteomes" id="UP001501411">
    <property type="component" value="Unassembled WGS sequence"/>
</dbReference>
<accession>A0ABP9AH80</accession>
<feature type="domain" description="Sugar 3,4-ketoisomerase QdtA cupin" evidence="1">
    <location>
        <begin position="5"/>
        <end position="133"/>
    </location>
</feature>
<organism evidence="2 3">
    <name type="scientific">Olivibacter ginsenosidimutans</name>
    <dbReference type="NCBI Taxonomy" id="1176537"/>
    <lineage>
        <taxon>Bacteria</taxon>
        <taxon>Pseudomonadati</taxon>
        <taxon>Bacteroidota</taxon>
        <taxon>Sphingobacteriia</taxon>
        <taxon>Sphingobacteriales</taxon>
        <taxon>Sphingobacteriaceae</taxon>
        <taxon>Olivibacter</taxon>
    </lineage>
</organism>